<reference evidence="1 2" key="1">
    <citation type="journal article" date="2015" name="Nature">
        <title>rRNA introns, odd ribosomes, and small enigmatic genomes across a large radiation of phyla.</title>
        <authorList>
            <person name="Brown C.T."/>
            <person name="Hug L.A."/>
            <person name="Thomas B.C."/>
            <person name="Sharon I."/>
            <person name="Castelle C.J."/>
            <person name="Singh A."/>
            <person name="Wilkins M.J."/>
            <person name="Williams K.H."/>
            <person name="Banfield J.F."/>
        </authorList>
    </citation>
    <scope>NUCLEOTIDE SEQUENCE [LARGE SCALE GENOMIC DNA]</scope>
</reference>
<gene>
    <name evidence="1" type="ORF">US96_C0001G0003</name>
</gene>
<name>A0A0G0KAP7_9BACT</name>
<dbReference type="AlphaFoldDB" id="A0A0G0KAP7"/>
<protein>
    <submittedName>
        <fullName evidence="1">Uncharacterized protein</fullName>
    </submittedName>
</protein>
<proteinExistence type="predicted"/>
<comment type="caution">
    <text evidence="1">The sequence shown here is derived from an EMBL/GenBank/DDBJ whole genome shotgun (WGS) entry which is preliminary data.</text>
</comment>
<evidence type="ECO:0000313" key="1">
    <source>
        <dbReference type="EMBL" id="KKQ75927.1"/>
    </source>
</evidence>
<dbReference type="Proteomes" id="UP000034181">
    <property type="component" value="Unassembled WGS sequence"/>
</dbReference>
<accession>A0A0G0KAP7</accession>
<dbReference type="EMBL" id="LBUZ01000001">
    <property type="protein sequence ID" value="KKQ75927.1"/>
    <property type="molecule type" value="Genomic_DNA"/>
</dbReference>
<sequence length="74" mass="8946">MNYKPYTMKSEKQEHVTRQTLDEAVEAVLTGMQIMFNELYKYLDKKFEDSSKKHENLEERVIELEKFKRRITAS</sequence>
<evidence type="ECO:0000313" key="2">
    <source>
        <dbReference type="Proteomes" id="UP000034181"/>
    </source>
</evidence>
<organism evidence="1 2">
    <name type="scientific">Candidatus Woesebacteria bacterium GW2011_GWB1_38_5b</name>
    <dbReference type="NCBI Taxonomy" id="1618569"/>
    <lineage>
        <taxon>Bacteria</taxon>
        <taxon>Candidatus Woeseibacteriota</taxon>
    </lineage>
</organism>